<dbReference type="PANTHER" id="PTHR11429">
    <property type="entry name" value="MYELIN BASIC PROTEIN"/>
    <property type="match status" value="1"/>
</dbReference>
<feature type="compositionally biased region" description="Basic and acidic residues" evidence="6">
    <location>
        <begin position="160"/>
        <end position="176"/>
    </location>
</feature>
<dbReference type="EMBL" id="JAIQCJ010002123">
    <property type="protein sequence ID" value="KAJ8782181.1"/>
    <property type="molecule type" value="Genomic_DNA"/>
</dbReference>
<dbReference type="PANTHER" id="PTHR11429:SF0">
    <property type="entry name" value="MYELIN BASIC PROTEIN"/>
    <property type="match status" value="1"/>
</dbReference>
<feature type="compositionally biased region" description="Polar residues" evidence="6">
    <location>
        <begin position="121"/>
        <end position="131"/>
    </location>
</feature>
<feature type="region of interest" description="Disordered" evidence="6">
    <location>
        <begin position="243"/>
        <end position="306"/>
    </location>
</feature>
<reference evidence="7 8" key="1">
    <citation type="submission" date="2022-11" db="EMBL/GenBank/DDBJ databases">
        <title>Whole genome sequence of Eschrichtius robustus ER-17-0199.</title>
        <authorList>
            <person name="Bruniche-Olsen A."/>
            <person name="Black A.N."/>
            <person name="Fields C.J."/>
            <person name="Walden K."/>
            <person name="Dewoody J.A."/>
        </authorList>
    </citation>
    <scope>NUCLEOTIDE SEQUENCE [LARGE SCALE GENOMIC DNA]</scope>
    <source>
        <strain evidence="7">ER-17-0199</strain>
        <tissue evidence="7">Blubber</tissue>
    </source>
</reference>
<feature type="compositionally biased region" description="Pro residues" evidence="6">
    <location>
        <begin position="287"/>
        <end position="302"/>
    </location>
</feature>
<dbReference type="GO" id="GO:0019911">
    <property type="term" value="F:structural constituent of myelin sheath"/>
    <property type="evidence" value="ECO:0007669"/>
    <property type="project" value="InterPro"/>
</dbReference>
<feature type="region of interest" description="Disordered" evidence="6">
    <location>
        <begin position="75"/>
        <end position="98"/>
    </location>
</feature>
<protein>
    <recommendedName>
        <fullName evidence="3">Myelin basic protein</fullName>
    </recommendedName>
</protein>
<dbReference type="GO" id="GO:0043025">
    <property type="term" value="C:neuronal cell body"/>
    <property type="evidence" value="ECO:0007669"/>
    <property type="project" value="TreeGrafter"/>
</dbReference>
<dbReference type="GO" id="GO:0042552">
    <property type="term" value="P:myelination"/>
    <property type="evidence" value="ECO:0007669"/>
    <property type="project" value="TreeGrafter"/>
</dbReference>
<feature type="compositionally biased region" description="Basic and acidic residues" evidence="6">
    <location>
        <begin position="418"/>
        <end position="429"/>
    </location>
</feature>
<dbReference type="GO" id="GO:0071944">
    <property type="term" value="C:cell periphery"/>
    <property type="evidence" value="ECO:0007669"/>
    <property type="project" value="TreeGrafter"/>
</dbReference>
<gene>
    <name evidence="7" type="ORF">J1605_010373</name>
</gene>
<evidence type="ECO:0000313" key="8">
    <source>
        <dbReference type="Proteomes" id="UP001159641"/>
    </source>
</evidence>
<evidence type="ECO:0000256" key="3">
    <source>
        <dbReference type="ARBA" id="ARBA00019097"/>
    </source>
</evidence>
<feature type="region of interest" description="Disordered" evidence="6">
    <location>
        <begin position="496"/>
        <end position="524"/>
    </location>
</feature>
<evidence type="ECO:0000256" key="2">
    <source>
        <dbReference type="ARBA" id="ARBA00005936"/>
    </source>
</evidence>
<keyword evidence="8" id="KW-1185">Reference proteome</keyword>
<feature type="region of interest" description="Disordered" evidence="6">
    <location>
        <begin position="407"/>
        <end position="429"/>
    </location>
</feature>
<dbReference type="AlphaFoldDB" id="A0AB34GTR3"/>
<dbReference type="Proteomes" id="UP001159641">
    <property type="component" value="Unassembled WGS sequence"/>
</dbReference>
<keyword evidence="4" id="KW-1003">Cell membrane</keyword>
<sequence length="524" mass="56460">MPSRHLQPWSPPGQEWQHLGEIVCPALFAREGPVPDLEHLRQFPGPLRHRAAARMLRPDGSCPRQSGAAWSSLAPAHPVGLLGDGRSPSPGRKRHCPHPALHSRIHISLLFADVDQNNGTPLQDTAVTDSKCTAGPKNAWPDASPADPGGRPHLIRLFSRDAPGREDNTFKDRPSESDELQTIQEDSAAAPEGLDVMAAQKRPSQRSKYLASASTMDHARHGFLPRHRDTGILDSLGRFFGADRGAPKRGSGKALRGCPLPSSLPVSPSPGHRRVHPPSPSRAASSNPPPPLARPSSPPPGARPLEDVDSVAALSLWQVAWLRQSRNPLPRHARSPPGLCNVCQVRRRLPAARPYRGDGAAAAGTSPPAREPWKVTFVGLTRAAPEGKRAKESVQRRKGVLARDVRPRLGAPPRRRWAQGEDKLPERARPPRWPAAMALARLWSRLLGGPAPKGHGALAEYEVSELFQAPAQLSSPGQDLLPGCPSELVGTVGTTTWTAGWGDPGGRRAIGRVRPSSWWGHGPA</sequence>
<proteinExistence type="inferred from homology"/>
<name>A0AB34GTR3_ESCRO</name>
<dbReference type="GO" id="GO:0033269">
    <property type="term" value="C:internode region of axon"/>
    <property type="evidence" value="ECO:0007669"/>
    <property type="project" value="TreeGrafter"/>
</dbReference>
<accession>A0AB34GTR3</accession>
<evidence type="ECO:0000256" key="4">
    <source>
        <dbReference type="ARBA" id="ARBA00022475"/>
    </source>
</evidence>
<comment type="similarity">
    <text evidence="2">Belongs to the myelin basic protein family.</text>
</comment>
<dbReference type="Pfam" id="PF01669">
    <property type="entry name" value="Myelin_MBP"/>
    <property type="match status" value="1"/>
</dbReference>
<feature type="region of interest" description="Disordered" evidence="6">
    <location>
        <begin position="160"/>
        <end position="179"/>
    </location>
</feature>
<evidence type="ECO:0000256" key="5">
    <source>
        <dbReference type="ARBA" id="ARBA00023136"/>
    </source>
</evidence>
<dbReference type="InterPro" id="IPR000548">
    <property type="entry name" value="Myelin_BP"/>
</dbReference>
<feature type="compositionally biased region" description="Low complexity" evidence="6">
    <location>
        <begin position="259"/>
        <end position="270"/>
    </location>
</feature>
<evidence type="ECO:0000256" key="6">
    <source>
        <dbReference type="SAM" id="MobiDB-lite"/>
    </source>
</evidence>
<feature type="region of interest" description="Disordered" evidence="6">
    <location>
        <begin position="121"/>
        <end position="153"/>
    </location>
</feature>
<evidence type="ECO:0000256" key="1">
    <source>
        <dbReference type="ARBA" id="ARBA00004392"/>
    </source>
</evidence>
<comment type="subcellular location">
    <subcellularLocation>
        <location evidence="1">Myelin membrane</location>
        <topology evidence="1">Peripheral membrane protein</topology>
        <orientation evidence="1">Cytoplasmic side</orientation>
    </subcellularLocation>
</comment>
<keyword evidence="5" id="KW-0472">Membrane</keyword>
<organism evidence="7 8">
    <name type="scientific">Eschrichtius robustus</name>
    <name type="common">California gray whale</name>
    <name type="synonym">Eschrichtius gibbosus</name>
    <dbReference type="NCBI Taxonomy" id="9764"/>
    <lineage>
        <taxon>Eukaryota</taxon>
        <taxon>Metazoa</taxon>
        <taxon>Chordata</taxon>
        <taxon>Craniata</taxon>
        <taxon>Vertebrata</taxon>
        <taxon>Euteleostomi</taxon>
        <taxon>Mammalia</taxon>
        <taxon>Eutheria</taxon>
        <taxon>Laurasiatheria</taxon>
        <taxon>Artiodactyla</taxon>
        <taxon>Whippomorpha</taxon>
        <taxon>Cetacea</taxon>
        <taxon>Mysticeti</taxon>
        <taxon>Eschrichtiidae</taxon>
        <taxon>Eschrichtius</taxon>
    </lineage>
</organism>
<comment type="caution">
    <text evidence="7">The sequence shown here is derived from an EMBL/GenBank/DDBJ whole genome shotgun (WGS) entry which is preliminary data.</text>
</comment>
<dbReference type="GO" id="GO:0043218">
    <property type="term" value="C:compact myelin"/>
    <property type="evidence" value="ECO:0007669"/>
    <property type="project" value="TreeGrafter"/>
</dbReference>
<evidence type="ECO:0000313" key="7">
    <source>
        <dbReference type="EMBL" id="KAJ8782181.1"/>
    </source>
</evidence>
<dbReference type="PRINTS" id="PR00212">
    <property type="entry name" value="MYELINMBP"/>
</dbReference>